<dbReference type="NCBIfam" id="NF033484">
    <property type="entry name" value="Stp1_PP2C_phos"/>
    <property type="match status" value="1"/>
</dbReference>
<accession>A0A6G8PS84</accession>
<dbReference type="InterPro" id="IPR001932">
    <property type="entry name" value="PPM-type_phosphatase-like_dom"/>
</dbReference>
<organism evidence="4 5">
    <name type="scientific">Rubrobacter marinus</name>
    <dbReference type="NCBI Taxonomy" id="2653852"/>
    <lineage>
        <taxon>Bacteria</taxon>
        <taxon>Bacillati</taxon>
        <taxon>Actinomycetota</taxon>
        <taxon>Rubrobacteria</taxon>
        <taxon>Rubrobacterales</taxon>
        <taxon>Rubrobacteraceae</taxon>
        <taxon>Rubrobacter</taxon>
    </lineage>
</organism>
<evidence type="ECO:0000313" key="4">
    <source>
        <dbReference type="EMBL" id="QIN77183.1"/>
    </source>
</evidence>
<feature type="compositionally biased region" description="Basic and acidic residues" evidence="1">
    <location>
        <begin position="242"/>
        <end position="257"/>
    </location>
</feature>
<dbReference type="InterPro" id="IPR036457">
    <property type="entry name" value="PPM-type-like_dom_sf"/>
</dbReference>
<protein>
    <submittedName>
        <fullName evidence="4">Stp1/IreP family PP2C-type Ser/Thr phosphatase</fullName>
    </submittedName>
</protein>
<dbReference type="SMART" id="SM00331">
    <property type="entry name" value="PP2C_SIG"/>
    <property type="match status" value="1"/>
</dbReference>
<dbReference type="GO" id="GO:0004722">
    <property type="term" value="F:protein serine/threonine phosphatase activity"/>
    <property type="evidence" value="ECO:0007669"/>
    <property type="project" value="InterPro"/>
</dbReference>
<dbReference type="SUPFAM" id="SSF81606">
    <property type="entry name" value="PP2C-like"/>
    <property type="match status" value="1"/>
</dbReference>
<reference evidence="4 5" key="1">
    <citation type="submission" date="2019-10" db="EMBL/GenBank/DDBJ databases">
        <title>Rubrobacter sp nov SCSIO 52915 isolated from a deep-sea sediment in the South China Sea.</title>
        <authorList>
            <person name="Chen R.W."/>
        </authorList>
    </citation>
    <scope>NUCLEOTIDE SEQUENCE [LARGE SCALE GENOMIC DNA]</scope>
    <source>
        <strain evidence="4 5">SCSIO 52915</strain>
    </source>
</reference>
<dbReference type="SMART" id="SM00332">
    <property type="entry name" value="PP2Cc"/>
    <property type="match status" value="1"/>
</dbReference>
<feature type="region of interest" description="Disordered" evidence="1">
    <location>
        <begin position="387"/>
        <end position="408"/>
    </location>
</feature>
<dbReference type="AlphaFoldDB" id="A0A6G8PS84"/>
<dbReference type="InterPro" id="IPR015655">
    <property type="entry name" value="PP2C"/>
</dbReference>
<evidence type="ECO:0000256" key="1">
    <source>
        <dbReference type="SAM" id="MobiDB-lite"/>
    </source>
</evidence>
<evidence type="ECO:0000259" key="3">
    <source>
        <dbReference type="PROSITE" id="PS51746"/>
    </source>
</evidence>
<proteinExistence type="predicted"/>
<dbReference type="EMBL" id="CP045121">
    <property type="protein sequence ID" value="QIN77183.1"/>
    <property type="molecule type" value="Genomic_DNA"/>
</dbReference>
<dbReference type="CDD" id="cd00143">
    <property type="entry name" value="PP2Cc"/>
    <property type="match status" value="1"/>
</dbReference>
<keyword evidence="2" id="KW-1133">Transmembrane helix</keyword>
<dbReference type="Gene3D" id="3.60.40.10">
    <property type="entry name" value="PPM-type phosphatase domain"/>
    <property type="match status" value="1"/>
</dbReference>
<dbReference type="RefSeq" id="WP_166394850.1">
    <property type="nucleotide sequence ID" value="NZ_CP045121.1"/>
</dbReference>
<dbReference type="KEGG" id="rmar:GBA65_00135"/>
<dbReference type="Pfam" id="PF13672">
    <property type="entry name" value="PP2C_2"/>
    <property type="match status" value="1"/>
</dbReference>
<dbReference type="PANTHER" id="PTHR47992">
    <property type="entry name" value="PROTEIN PHOSPHATASE"/>
    <property type="match status" value="1"/>
</dbReference>
<evidence type="ECO:0000256" key="2">
    <source>
        <dbReference type="SAM" id="Phobius"/>
    </source>
</evidence>
<dbReference type="PROSITE" id="PS51746">
    <property type="entry name" value="PPM_2"/>
    <property type="match status" value="1"/>
</dbReference>
<feature type="region of interest" description="Disordered" evidence="1">
    <location>
        <begin position="242"/>
        <end position="295"/>
    </location>
</feature>
<name>A0A6G8PS84_9ACTN</name>
<keyword evidence="2" id="KW-0812">Transmembrane</keyword>
<dbReference type="Proteomes" id="UP000502706">
    <property type="component" value="Chromosome"/>
</dbReference>
<sequence>MGLYLDAFGSTDAGKVRKNNEDSLLTGDGKDEALFAVADGIGGFEAGEVASRIAIGVLEELEPGASLEEAVREANRRILAAARGDEKLSGMGTTIVAARFSVGGTGGSGASAEISHVGDSRAYLLRGGELAPITEDHSLVAELVRSGDLTRAQASEHPQKNLITRALGAEDDVQVDTAVLPVEPDDRVLLCSDGLTDMVAEAKVGELLADPAPEGAARALVRAALDAGGADNVTVVVVDVKEAEEPAPERPRSDTQEMRALPQEADAVEAPPPRRGSRRPTGRRAPSAKARQRNKRSAPVRLLTWIVRALAALMVLAALASPFYLWGSSRYYLGFDFGEVVIYRGLPEEYTLGYTLNEEFRRTDLRESEVGEAYREPIDTHRLYSSSEDVERVVRDLEDQQETEREGR</sequence>
<feature type="transmembrane region" description="Helical" evidence="2">
    <location>
        <begin position="302"/>
        <end position="326"/>
    </location>
</feature>
<feature type="compositionally biased region" description="Basic and acidic residues" evidence="1">
    <location>
        <begin position="389"/>
        <end position="408"/>
    </location>
</feature>
<keyword evidence="5" id="KW-1185">Reference proteome</keyword>
<keyword evidence="2" id="KW-0472">Membrane</keyword>
<feature type="domain" description="PPM-type phosphatase" evidence="3">
    <location>
        <begin position="7"/>
        <end position="240"/>
    </location>
</feature>
<gene>
    <name evidence="4" type="ORF">GBA65_00135</name>
</gene>
<evidence type="ECO:0000313" key="5">
    <source>
        <dbReference type="Proteomes" id="UP000502706"/>
    </source>
</evidence>